<evidence type="ECO:0000256" key="1">
    <source>
        <dbReference type="ARBA" id="ARBA00022723"/>
    </source>
</evidence>
<dbReference type="Proteomes" id="UP001199054">
    <property type="component" value="Unassembled WGS sequence"/>
</dbReference>
<sequence>MLTLHAAELVLPGAGLPPVPGGAVLVRGAAVEAVGPEAELTAAWPGARVRRWPGLLTPGLVQAYGVELLEETYHPDPREAEAPWPAPGPGDTTRWSGSARRGVQRLLAHGVVAVAGAFRHRWAAEAVTRSGLVLLPAAARPGPASLDPLTGCATAAAAYHGTLTPGAPAHFAAFAVPDEPALLAHGASTCTATVVAGRLLHRRR</sequence>
<dbReference type="EMBL" id="JAJAUY010000045">
    <property type="protein sequence ID" value="MCB5180513.1"/>
    <property type="molecule type" value="Genomic_DNA"/>
</dbReference>
<keyword evidence="7" id="KW-1185">Reference proteome</keyword>
<proteinExistence type="predicted"/>
<gene>
    <name evidence="6" type="ORF">LG632_14115</name>
</gene>
<evidence type="ECO:0000256" key="4">
    <source>
        <dbReference type="SAM" id="MobiDB-lite"/>
    </source>
</evidence>
<comment type="caution">
    <text evidence="6">The sequence shown here is derived from an EMBL/GenBank/DDBJ whole genome shotgun (WGS) entry which is preliminary data.</text>
</comment>
<dbReference type="SUPFAM" id="SSF51338">
    <property type="entry name" value="Composite domain of metallo-dependent hydrolases"/>
    <property type="match status" value="1"/>
</dbReference>
<keyword evidence="3" id="KW-0862">Zinc</keyword>
<dbReference type="Pfam" id="PF22039">
    <property type="entry name" value="HUTI_composite_bact"/>
    <property type="match status" value="1"/>
</dbReference>
<evidence type="ECO:0000259" key="5">
    <source>
        <dbReference type="Pfam" id="PF22039"/>
    </source>
</evidence>
<accession>A0ABS8B7B3</accession>
<dbReference type="InterPro" id="IPR011059">
    <property type="entry name" value="Metal-dep_hydrolase_composite"/>
</dbReference>
<reference evidence="6 7" key="1">
    <citation type="submission" date="2021-10" db="EMBL/GenBank/DDBJ databases">
        <title>Streptomyces sp. strain SMC 277, a novel streptomycete isolated from soil.</title>
        <authorList>
            <person name="Chanama M."/>
        </authorList>
    </citation>
    <scope>NUCLEOTIDE SEQUENCE [LARGE SCALE GENOMIC DNA]</scope>
    <source>
        <strain evidence="6 7">SMC 277</strain>
    </source>
</reference>
<keyword evidence="2" id="KW-0378">Hydrolase</keyword>
<evidence type="ECO:0000256" key="3">
    <source>
        <dbReference type="ARBA" id="ARBA00022833"/>
    </source>
</evidence>
<name>A0ABS8B7B3_9ACTN</name>
<feature type="domain" description="Aminodeoxyfutalosine deaminase/Imidazolonepropionase-like composite" evidence="5">
    <location>
        <begin position="22"/>
        <end position="47"/>
    </location>
</feature>
<dbReference type="RefSeq" id="WP_226727388.1">
    <property type="nucleotide sequence ID" value="NZ_JAJAUY010000045.1"/>
</dbReference>
<dbReference type="InterPro" id="IPR054418">
    <property type="entry name" value="MQNX/HUTI_composite_N"/>
</dbReference>
<organism evidence="6 7">
    <name type="scientific">Streptomyces antimicrobicus</name>
    <dbReference type="NCBI Taxonomy" id="2883108"/>
    <lineage>
        <taxon>Bacteria</taxon>
        <taxon>Bacillati</taxon>
        <taxon>Actinomycetota</taxon>
        <taxon>Actinomycetes</taxon>
        <taxon>Kitasatosporales</taxon>
        <taxon>Streptomycetaceae</taxon>
        <taxon>Streptomyces</taxon>
    </lineage>
</organism>
<keyword evidence="1" id="KW-0479">Metal-binding</keyword>
<evidence type="ECO:0000313" key="6">
    <source>
        <dbReference type="EMBL" id="MCB5180513.1"/>
    </source>
</evidence>
<evidence type="ECO:0000256" key="2">
    <source>
        <dbReference type="ARBA" id="ARBA00022801"/>
    </source>
</evidence>
<protein>
    <recommendedName>
        <fullName evidence="5">Aminodeoxyfutalosine deaminase/Imidazolonepropionase-like composite domain-containing protein</fullName>
    </recommendedName>
</protein>
<feature type="region of interest" description="Disordered" evidence="4">
    <location>
        <begin position="77"/>
        <end position="97"/>
    </location>
</feature>
<evidence type="ECO:0000313" key="7">
    <source>
        <dbReference type="Proteomes" id="UP001199054"/>
    </source>
</evidence>